<dbReference type="PANTHER" id="PTHR30290">
    <property type="entry name" value="PERIPLASMIC BINDING COMPONENT OF ABC TRANSPORTER"/>
    <property type="match status" value="1"/>
</dbReference>
<dbReference type="EMBL" id="CAFBLV010000019">
    <property type="protein sequence ID" value="CAB4861790.1"/>
    <property type="molecule type" value="Genomic_DNA"/>
</dbReference>
<dbReference type="Gene3D" id="3.40.190.10">
    <property type="entry name" value="Periplasmic binding protein-like II"/>
    <property type="match status" value="1"/>
</dbReference>
<evidence type="ECO:0000259" key="2">
    <source>
        <dbReference type="Pfam" id="PF00496"/>
    </source>
</evidence>
<dbReference type="InterPro" id="IPR030678">
    <property type="entry name" value="Peptide/Ni-bd"/>
</dbReference>
<dbReference type="PANTHER" id="PTHR30290:SF83">
    <property type="entry name" value="ABC TRANSPORTER SUBSTRATE-BINDING PROTEIN"/>
    <property type="match status" value="1"/>
</dbReference>
<proteinExistence type="predicted"/>
<dbReference type="GO" id="GO:0015833">
    <property type="term" value="P:peptide transport"/>
    <property type="evidence" value="ECO:0007669"/>
    <property type="project" value="TreeGrafter"/>
</dbReference>
<dbReference type="PIRSF" id="PIRSF002741">
    <property type="entry name" value="MppA"/>
    <property type="match status" value="1"/>
</dbReference>
<feature type="region of interest" description="Disordered" evidence="1">
    <location>
        <begin position="29"/>
        <end position="51"/>
    </location>
</feature>
<evidence type="ECO:0000313" key="3">
    <source>
        <dbReference type="EMBL" id="CAB4861790.1"/>
    </source>
</evidence>
<dbReference type="Gene3D" id="3.10.105.10">
    <property type="entry name" value="Dipeptide-binding Protein, Domain 3"/>
    <property type="match status" value="1"/>
</dbReference>
<feature type="compositionally biased region" description="Low complexity" evidence="1">
    <location>
        <begin position="30"/>
        <end position="46"/>
    </location>
</feature>
<evidence type="ECO:0000256" key="1">
    <source>
        <dbReference type="SAM" id="MobiDB-lite"/>
    </source>
</evidence>
<sequence length="596" mass="63050">MGKANKGLRLAAVGAVAALALAACGGGSSSSGTASGEPAQSGASSSGAGGGEPAKGGTLYYLTNAEQFDQIDPQRIYTGEDLAFFNGTIYRTLTAYKFSPDATEGTEIVGDLATDTGTVTNGGKTWAFTIRDGATFQDGSPVTCADVAYGTSRTFATDVITGGPTYAISMLDIPTLEDGSSAYKGPYTGEGQDLFDKAVTCSADGKTITFNLSRPVPDFNYTVTLTAFAPVPKASDTGEKYGDAPVSSGPYKIESNKNGKGGKMVLVRNDKWDPASDDYRKAYPDTWEVDYGLDVKVIDQRLITSSGNDATALALGVEPEQLGVIYKSPTEVNPEFAGRAISELDPYVRYLAINTAKVPNLKIRQAIAVALDRDALRKNAGGDFAGDYADGVIKPNMGVDYAPTGMWETLLGEKVADGGNPELAKKLIAESGEAAPTITFDYPQSPTADKAAAIVVDSLGKAGITAKPNPIEPGQYYGVVFDPEKAHELINAGWGPDWPNASTIIPELFTPTGGFNLSQYDNAEFNAAVEAAKIEPDRAKQAKMWQDLNTKAMADVVVIPTRFGREQRVVGKQIGPVYLWPAYGSWPYGEMYAVQQ</sequence>
<dbReference type="InterPro" id="IPR000914">
    <property type="entry name" value="SBP_5_dom"/>
</dbReference>
<accession>A0A6J7CVT1</accession>
<dbReference type="GO" id="GO:0042597">
    <property type="term" value="C:periplasmic space"/>
    <property type="evidence" value="ECO:0007669"/>
    <property type="project" value="UniProtKB-ARBA"/>
</dbReference>
<dbReference type="CDD" id="cd08506">
    <property type="entry name" value="PBP2_clavulanate_OppA2"/>
    <property type="match status" value="1"/>
</dbReference>
<dbReference type="GO" id="GO:0043190">
    <property type="term" value="C:ATP-binding cassette (ABC) transporter complex"/>
    <property type="evidence" value="ECO:0007669"/>
    <property type="project" value="InterPro"/>
</dbReference>
<dbReference type="InterPro" id="IPR039424">
    <property type="entry name" value="SBP_5"/>
</dbReference>
<feature type="domain" description="Solute-binding protein family 5" evidence="2">
    <location>
        <begin position="107"/>
        <end position="514"/>
    </location>
</feature>
<organism evidence="3">
    <name type="scientific">freshwater metagenome</name>
    <dbReference type="NCBI Taxonomy" id="449393"/>
    <lineage>
        <taxon>unclassified sequences</taxon>
        <taxon>metagenomes</taxon>
        <taxon>ecological metagenomes</taxon>
    </lineage>
</organism>
<gene>
    <name evidence="3" type="ORF">UFOPK3425_00196</name>
</gene>
<protein>
    <submittedName>
        <fullName evidence="3">Unannotated protein</fullName>
    </submittedName>
</protein>
<dbReference type="Pfam" id="PF00496">
    <property type="entry name" value="SBP_bac_5"/>
    <property type="match status" value="1"/>
</dbReference>
<dbReference type="SUPFAM" id="SSF53850">
    <property type="entry name" value="Periplasmic binding protein-like II"/>
    <property type="match status" value="1"/>
</dbReference>
<reference evidence="3" key="1">
    <citation type="submission" date="2020-05" db="EMBL/GenBank/DDBJ databases">
        <authorList>
            <person name="Chiriac C."/>
            <person name="Salcher M."/>
            <person name="Ghai R."/>
            <person name="Kavagutti S V."/>
        </authorList>
    </citation>
    <scope>NUCLEOTIDE SEQUENCE</scope>
</reference>
<dbReference type="AlphaFoldDB" id="A0A6J7CVT1"/>
<dbReference type="PROSITE" id="PS51257">
    <property type="entry name" value="PROKAR_LIPOPROTEIN"/>
    <property type="match status" value="1"/>
</dbReference>
<dbReference type="GO" id="GO:1904680">
    <property type="term" value="F:peptide transmembrane transporter activity"/>
    <property type="evidence" value="ECO:0007669"/>
    <property type="project" value="TreeGrafter"/>
</dbReference>
<name>A0A6J7CVT1_9ZZZZ</name>